<dbReference type="Gene3D" id="6.10.250.2270">
    <property type="match status" value="1"/>
</dbReference>
<dbReference type="GO" id="GO:0042273">
    <property type="term" value="P:ribosomal large subunit biogenesis"/>
    <property type="evidence" value="ECO:0007669"/>
    <property type="project" value="TreeGrafter"/>
</dbReference>
<evidence type="ECO:0000256" key="3">
    <source>
        <dbReference type="ARBA" id="ARBA00023274"/>
    </source>
</evidence>
<dbReference type="Proteomes" id="UP000663877">
    <property type="component" value="Unassembled WGS sequence"/>
</dbReference>
<reference evidence="9" key="1">
    <citation type="submission" date="2021-02" db="EMBL/GenBank/DDBJ databases">
        <authorList>
            <person name="Nowell W R."/>
        </authorList>
    </citation>
    <scope>NUCLEOTIDE SEQUENCE</scope>
</reference>
<dbReference type="PANTHER" id="PTHR11127">
    <property type="entry name" value="60S RIBOSOMAL PROTEIN L14"/>
    <property type="match status" value="1"/>
</dbReference>
<keyword evidence="10" id="KW-1185">Reference proteome</keyword>
<protein>
    <recommendedName>
        <fullName evidence="4">Large ribosomal subunit protein eL14</fullName>
    </recommendedName>
    <alternativeName>
        <fullName evidence="5">60S ribosomal protein L14</fullName>
    </alternativeName>
</protein>
<comment type="similarity">
    <text evidence="1">Belongs to the eukaryotic ribosomal protein eL14 family.</text>
</comment>
<dbReference type="PANTHER" id="PTHR11127:SF2">
    <property type="entry name" value="LARGE RIBOSOMAL SUBUNIT PROTEIN EL14"/>
    <property type="match status" value="1"/>
</dbReference>
<dbReference type="AlphaFoldDB" id="A0A815G2T5"/>
<dbReference type="GO" id="GO:0003723">
    <property type="term" value="F:RNA binding"/>
    <property type="evidence" value="ECO:0007669"/>
    <property type="project" value="InterPro"/>
</dbReference>
<feature type="domain" description="Large ribosomal subunit protein eL14" evidence="6">
    <location>
        <begin position="47"/>
        <end position="118"/>
    </location>
</feature>
<evidence type="ECO:0000313" key="9">
    <source>
        <dbReference type="EMBL" id="CAF1333590.1"/>
    </source>
</evidence>
<dbReference type="Proteomes" id="UP000663832">
    <property type="component" value="Unassembled WGS sequence"/>
</dbReference>
<dbReference type="Gene3D" id="2.30.30.30">
    <property type="match status" value="1"/>
</dbReference>
<dbReference type="Pfam" id="PF01929">
    <property type="entry name" value="Ribosomal_L14e"/>
    <property type="match status" value="1"/>
</dbReference>
<dbReference type="GO" id="GO:0006412">
    <property type="term" value="P:translation"/>
    <property type="evidence" value="ECO:0007669"/>
    <property type="project" value="InterPro"/>
</dbReference>
<keyword evidence="2" id="KW-0689">Ribosomal protein</keyword>
<dbReference type="OrthoDB" id="1875589at2759"/>
<gene>
    <name evidence="7" type="ORF">BJG266_LOCUS16599</name>
    <name evidence="8" type="ORF">QVE165_LOCUS28539</name>
    <name evidence="9" type="ORF">QVE165_LOCUS33032</name>
</gene>
<evidence type="ECO:0000313" key="7">
    <source>
        <dbReference type="EMBL" id="CAF1013504.1"/>
    </source>
</evidence>
<dbReference type="EMBL" id="CAJNOI010000077">
    <property type="protein sequence ID" value="CAF1013504.1"/>
    <property type="molecule type" value="Genomic_DNA"/>
</dbReference>
<dbReference type="CDD" id="cd23702">
    <property type="entry name" value="eL14"/>
    <property type="match status" value="1"/>
</dbReference>
<dbReference type="GO" id="GO:0022625">
    <property type="term" value="C:cytosolic large ribosomal subunit"/>
    <property type="evidence" value="ECO:0007669"/>
    <property type="project" value="TreeGrafter"/>
</dbReference>
<evidence type="ECO:0000256" key="2">
    <source>
        <dbReference type="ARBA" id="ARBA00022980"/>
    </source>
</evidence>
<dbReference type="GO" id="GO:0003735">
    <property type="term" value="F:structural constituent of ribosome"/>
    <property type="evidence" value="ECO:0007669"/>
    <property type="project" value="InterPro"/>
</dbReference>
<keyword evidence="3" id="KW-0687">Ribonucleoprotein</keyword>
<dbReference type="InterPro" id="IPR008991">
    <property type="entry name" value="Translation_prot_SH3-like_sf"/>
</dbReference>
<evidence type="ECO:0000313" key="8">
    <source>
        <dbReference type="EMBL" id="CAF1251537.1"/>
    </source>
</evidence>
<dbReference type="EMBL" id="CAJNOM010000298">
    <property type="protein sequence ID" value="CAF1333590.1"/>
    <property type="molecule type" value="Genomic_DNA"/>
</dbReference>
<evidence type="ECO:0000313" key="10">
    <source>
        <dbReference type="Proteomes" id="UP000663832"/>
    </source>
</evidence>
<evidence type="ECO:0000256" key="4">
    <source>
        <dbReference type="ARBA" id="ARBA00035215"/>
    </source>
</evidence>
<dbReference type="InterPro" id="IPR039660">
    <property type="entry name" value="Ribosomal_eL14"/>
</dbReference>
<dbReference type="InterPro" id="IPR014722">
    <property type="entry name" value="Rib_uL2_dom2"/>
</dbReference>
<dbReference type="InterPro" id="IPR002784">
    <property type="entry name" value="Ribosomal_eL14_dom"/>
</dbReference>
<dbReference type="SUPFAM" id="SSF50104">
    <property type="entry name" value="Translation proteins SH3-like domain"/>
    <property type="match status" value="1"/>
</dbReference>
<organism evidence="9 10">
    <name type="scientific">Adineta steineri</name>
    <dbReference type="NCBI Taxonomy" id="433720"/>
    <lineage>
        <taxon>Eukaryota</taxon>
        <taxon>Metazoa</taxon>
        <taxon>Spiralia</taxon>
        <taxon>Gnathifera</taxon>
        <taxon>Rotifera</taxon>
        <taxon>Eurotatoria</taxon>
        <taxon>Bdelloidea</taxon>
        <taxon>Adinetida</taxon>
        <taxon>Adinetidae</taxon>
        <taxon>Adineta</taxon>
    </lineage>
</organism>
<proteinExistence type="inferred from homology"/>
<name>A0A815G2T5_9BILA</name>
<evidence type="ECO:0000259" key="6">
    <source>
        <dbReference type="Pfam" id="PF01929"/>
    </source>
</evidence>
<dbReference type="EMBL" id="CAJNOM010000223">
    <property type="protein sequence ID" value="CAF1251537.1"/>
    <property type="molecule type" value="Genomic_DNA"/>
</dbReference>
<evidence type="ECO:0000256" key="5">
    <source>
        <dbReference type="ARBA" id="ARBA00035318"/>
    </source>
</evidence>
<sequence>MPYERLVQVGRVAYIAYGPERGKICCITNIIDQTRVLVDGPSSHVRRQALNIKSLHLTKYVLKLLPGARSSTVKSIWDKNDVSKKWQETRWFKKLQAKHLRAKMTDFDRFKLVHAKQAYNRIVAHEFNRLKKKNKDKLVKKTQKTKLRKFTAKSQRFANKFKIFAAAPAAAAKKK</sequence>
<accession>A0A815G2T5</accession>
<evidence type="ECO:0000256" key="1">
    <source>
        <dbReference type="ARBA" id="ARBA00006592"/>
    </source>
</evidence>
<comment type="caution">
    <text evidence="9">The sequence shown here is derived from an EMBL/GenBank/DDBJ whole genome shotgun (WGS) entry which is preliminary data.</text>
</comment>